<dbReference type="GO" id="GO:0000978">
    <property type="term" value="F:RNA polymerase II cis-regulatory region sequence-specific DNA binding"/>
    <property type="evidence" value="ECO:0007669"/>
    <property type="project" value="TreeGrafter"/>
</dbReference>
<evidence type="ECO:0000256" key="3">
    <source>
        <dbReference type="ARBA" id="ARBA00023163"/>
    </source>
</evidence>
<evidence type="ECO:0008006" key="9">
    <source>
        <dbReference type="Google" id="ProtNLM"/>
    </source>
</evidence>
<evidence type="ECO:0000313" key="7">
    <source>
        <dbReference type="EMBL" id="KAH7026651.1"/>
    </source>
</evidence>
<keyword evidence="6" id="KW-0472">Membrane</keyword>
<dbReference type="CDD" id="cd12148">
    <property type="entry name" value="fungal_TF_MHR"/>
    <property type="match status" value="1"/>
</dbReference>
<dbReference type="PANTHER" id="PTHR47424">
    <property type="entry name" value="REGULATORY PROTEIN GAL4"/>
    <property type="match status" value="1"/>
</dbReference>
<protein>
    <recommendedName>
        <fullName evidence="9">Transcription factor domain-containing protein</fullName>
    </recommendedName>
</protein>
<evidence type="ECO:0000256" key="1">
    <source>
        <dbReference type="ARBA" id="ARBA00023015"/>
    </source>
</evidence>
<evidence type="ECO:0000256" key="2">
    <source>
        <dbReference type="ARBA" id="ARBA00023125"/>
    </source>
</evidence>
<keyword evidence="3" id="KW-0804">Transcription</keyword>
<evidence type="ECO:0000256" key="6">
    <source>
        <dbReference type="SAM" id="Phobius"/>
    </source>
</evidence>
<dbReference type="GO" id="GO:0005634">
    <property type="term" value="C:nucleus"/>
    <property type="evidence" value="ECO:0007669"/>
    <property type="project" value="TreeGrafter"/>
</dbReference>
<evidence type="ECO:0000313" key="8">
    <source>
        <dbReference type="Proteomes" id="UP000756346"/>
    </source>
</evidence>
<sequence length="360" mass="40675">MVVWSSGVPFPDIVDDSALSMAPYSAGDQPLPVVHTSEQVYFNESLKLSEILMDVLKLLHERPRCPQPGTLSNLDAQMYNNLLEIDASLNIWKSQLPQILRYDIDADLSGMGIDHRAPSYLHARYLQLRILLFRPIMVDLTKDARVSRTQHSATGDQQQQEQQQITMTNFQRAVAIECARTCSSAAQELVVLLHKRCMATSGRSLHWWYFLLHLFTASTVILAVLCSSYLRSIQRDMMDAIRRCWSMALECMVLCEQRGNSFAGKCLRILRAAYDQSTRESSDDENPDAGSAMNAHGNTGTPRGGEPAASFQRLMMMSPRLQAMQQDHQHESDLADDLLVEAWWPANGDWLSSIWQPENT</sequence>
<name>A0A9P9BN68_9PEZI</name>
<dbReference type="PANTHER" id="PTHR47424:SF3">
    <property type="entry name" value="REGULATORY PROTEIN GAL4"/>
    <property type="match status" value="1"/>
</dbReference>
<keyword evidence="1" id="KW-0805">Transcription regulation</keyword>
<keyword evidence="6" id="KW-1133">Transmembrane helix</keyword>
<keyword evidence="6" id="KW-0812">Transmembrane</keyword>
<reference evidence="7" key="1">
    <citation type="journal article" date="2021" name="Nat. Commun.">
        <title>Genetic determinants of endophytism in the Arabidopsis root mycobiome.</title>
        <authorList>
            <person name="Mesny F."/>
            <person name="Miyauchi S."/>
            <person name="Thiergart T."/>
            <person name="Pickel B."/>
            <person name="Atanasova L."/>
            <person name="Karlsson M."/>
            <person name="Huettel B."/>
            <person name="Barry K.W."/>
            <person name="Haridas S."/>
            <person name="Chen C."/>
            <person name="Bauer D."/>
            <person name="Andreopoulos W."/>
            <person name="Pangilinan J."/>
            <person name="LaButti K."/>
            <person name="Riley R."/>
            <person name="Lipzen A."/>
            <person name="Clum A."/>
            <person name="Drula E."/>
            <person name="Henrissat B."/>
            <person name="Kohler A."/>
            <person name="Grigoriev I.V."/>
            <person name="Martin F.M."/>
            <person name="Hacquard S."/>
        </authorList>
    </citation>
    <scope>NUCLEOTIDE SEQUENCE</scope>
    <source>
        <strain evidence="7">MPI-CAGE-CH-0230</strain>
    </source>
</reference>
<keyword evidence="2" id="KW-0238">DNA-binding</keyword>
<dbReference type="AlphaFoldDB" id="A0A9P9BN68"/>
<dbReference type="GO" id="GO:0000981">
    <property type="term" value="F:DNA-binding transcription factor activity, RNA polymerase II-specific"/>
    <property type="evidence" value="ECO:0007669"/>
    <property type="project" value="TreeGrafter"/>
</dbReference>
<accession>A0A9P9BN68</accession>
<dbReference type="RefSeq" id="XP_046009868.1">
    <property type="nucleotide sequence ID" value="XM_046148658.1"/>
</dbReference>
<organism evidence="7 8">
    <name type="scientific">Microdochium trichocladiopsis</name>
    <dbReference type="NCBI Taxonomy" id="1682393"/>
    <lineage>
        <taxon>Eukaryota</taxon>
        <taxon>Fungi</taxon>
        <taxon>Dikarya</taxon>
        <taxon>Ascomycota</taxon>
        <taxon>Pezizomycotina</taxon>
        <taxon>Sordariomycetes</taxon>
        <taxon>Xylariomycetidae</taxon>
        <taxon>Xylariales</taxon>
        <taxon>Microdochiaceae</taxon>
        <taxon>Microdochium</taxon>
    </lineage>
</organism>
<keyword evidence="8" id="KW-1185">Reference proteome</keyword>
<proteinExistence type="predicted"/>
<dbReference type="EMBL" id="JAGTJQ010000008">
    <property type="protein sequence ID" value="KAH7026651.1"/>
    <property type="molecule type" value="Genomic_DNA"/>
</dbReference>
<comment type="caution">
    <text evidence="7">The sequence shown here is derived from an EMBL/GenBank/DDBJ whole genome shotgun (WGS) entry which is preliminary data.</text>
</comment>
<evidence type="ECO:0000256" key="4">
    <source>
        <dbReference type="ARBA" id="ARBA00023242"/>
    </source>
</evidence>
<dbReference type="OrthoDB" id="424974at2759"/>
<dbReference type="GeneID" id="70178204"/>
<dbReference type="GO" id="GO:0000435">
    <property type="term" value="P:positive regulation of transcription from RNA polymerase II promoter by galactose"/>
    <property type="evidence" value="ECO:0007669"/>
    <property type="project" value="TreeGrafter"/>
</dbReference>
<keyword evidence="4" id="KW-0539">Nucleus</keyword>
<feature type="region of interest" description="Disordered" evidence="5">
    <location>
        <begin position="278"/>
        <end position="308"/>
    </location>
</feature>
<dbReference type="Proteomes" id="UP000756346">
    <property type="component" value="Unassembled WGS sequence"/>
</dbReference>
<gene>
    <name evidence="7" type="ORF">B0I36DRAFT_160944</name>
</gene>
<evidence type="ECO:0000256" key="5">
    <source>
        <dbReference type="SAM" id="MobiDB-lite"/>
    </source>
</evidence>
<feature type="transmembrane region" description="Helical" evidence="6">
    <location>
        <begin position="207"/>
        <end position="230"/>
    </location>
</feature>
<dbReference type="InterPro" id="IPR051127">
    <property type="entry name" value="Fungal_SecMet_Regulators"/>
</dbReference>